<sequence>MEDTAQHRRGNRRIGIRRDNYVKLSLSDDEHALLLQAAKDQAMTLSGFAAHAALGVARETLATSPDARQILVALNDAVIALEHLGADLRTLTDPAPDQVRALLERAAAAVEILEDAGEAVVEHSRP</sequence>
<gene>
    <name evidence="1" type="ORF">Q8791_27305</name>
</gene>
<comment type="caution">
    <text evidence="1">The sequence shown here is derived from an EMBL/GenBank/DDBJ whole genome shotgun (WGS) entry which is preliminary data.</text>
</comment>
<evidence type="ECO:0000313" key="1">
    <source>
        <dbReference type="EMBL" id="MEE2040934.1"/>
    </source>
</evidence>
<dbReference type="EMBL" id="JAUZMY010000037">
    <property type="protein sequence ID" value="MEE2040934.1"/>
    <property type="molecule type" value="Genomic_DNA"/>
</dbReference>
<dbReference type="RefSeq" id="WP_330094698.1">
    <property type="nucleotide sequence ID" value="NZ_JAUZMY010000037.1"/>
</dbReference>
<organism evidence="1 2">
    <name type="scientific">Nocardiopsis codii</name>
    <dbReference type="NCBI Taxonomy" id="3065942"/>
    <lineage>
        <taxon>Bacteria</taxon>
        <taxon>Bacillati</taxon>
        <taxon>Actinomycetota</taxon>
        <taxon>Actinomycetes</taxon>
        <taxon>Streptosporangiales</taxon>
        <taxon>Nocardiopsidaceae</taxon>
        <taxon>Nocardiopsis</taxon>
    </lineage>
</organism>
<reference evidence="1 2" key="1">
    <citation type="submission" date="2023-08" db="EMBL/GenBank/DDBJ databases">
        <authorList>
            <person name="Girao M."/>
            <person name="Carvalho M.F."/>
        </authorList>
    </citation>
    <scope>NUCLEOTIDE SEQUENCE [LARGE SCALE GENOMIC DNA]</scope>
    <source>
        <strain evidence="1 2">CT-R113</strain>
    </source>
</reference>
<protein>
    <recommendedName>
        <fullName evidence="3">Mobilization protein</fullName>
    </recommendedName>
</protein>
<keyword evidence="2" id="KW-1185">Reference proteome</keyword>
<name>A0ABU7KG78_9ACTN</name>
<dbReference type="Proteomes" id="UP001356095">
    <property type="component" value="Unassembled WGS sequence"/>
</dbReference>
<proteinExistence type="predicted"/>
<accession>A0ABU7KG78</accession>
<evidence type="ECO:0000313" key="2">
    <source>
        <dbReference type="Proteomes" id="UP001356095"/>
    </source>
</evidence>
<evidence type="ECO:0008006" key="3">
    <source>
        <dbReference type="Google" id="ProtNLM"/>
    </source>
</evidence>